<dbReference type="AlphaFoldDB" id="A0A917P4P2"/>
<reference evidence="5" key="1">
    <citation type="journal article" date="2014" name="Int. J. Syst. Evol. Microbiol.">
        <title>Complete genome sequence of Corynebacterium casei LMG S-19264T (=DSM 44701T), isolated from a smear-ripened cheese.</title>
        <authorList>
            <consortium name="US DOE Joint Genome Institute (JGI-PGF)"/>
            <person name="Walter F."/>
            <person name="Albersmeier A."/>
            <person name="Kalinowski J."/>
            <person name="Ruckert C."/>
        </authorList>
    </citation>
    <scope>NUCLEOTIDE SEQUENCE</scope>
    <source>
        <strain evidence="5">CGMCC 4.7272</strain>
    </source>
</reference>
<dbReference type="Gene3D" id="1.10.275.10">
    <property type="entry name" value="Fumarase/aspartase (N-terminal domain)"/>
    <property type="match status" value="1"/>
</dbReference>
<protein>
    <submittedName>
        <fullName evidence="5">3-carboxymuconate cycloisomerase (PcaB)</fullName>
    </submittedName>
</protein>
<dbReference type="SMART" id="SM00998">
    <property type="entry name" value="ADSL_C"/>
    <property type="match status" value="1"/>
</dbReference>
<dbReference type="Pfam" id="PF00206">
    <property type="entry name" value="Lyase_1"/>
    <property type="match status" value="1"/>
</dbReference>
<dbReference type="InterPro" id="IPR000362">
    <property type="entry name" value="Fumarate_lyase_fam"/>
</dbReference>
<dbReference type="InterPro" id="IPR022761">
    <property type="entry name" value="Fumarate_lyase_N"/>
</dbReference>
<dbReference type="RefSeq" id="WP_229695553.1">
    <property type="nucleotide sequence ID" value="NZ_BAABER010000035.1"/>
</dbReference>
<evidence type="ECO:0000313" key="5">
    <source>
        <dbReference type="EMBL" id="GGJ61576.1"/>
    </source>
</evidence>
<accession>A0A917P4P2</accession>
<keyword evidence="1" id="KW-0456">Lyase</keyword>
<dbReference type="Gene3D" id="1.10.40.30">
    <property type="entry name" value="Fumarase/aspartase (C-terminal domain)"/>
    <property type="match status" value="1"/>
</dbReference>
<dbReference type="PRINTS" id="PR00149">
    <property type="entry name" value="FUMRATELYASE"/>
</dbReference>
<feature type="region of interest" description="Disordered" evidence="3">
    <location>
        <begin position="473"/>
        <end position="535"/>
    </location>
</feature>
<feature type="compositionally biased region" description="Basic and acidic residues" evidence="3">
    <location>
        <begin position="489"/>
        <end position="499"/>
    </location>
</feature>
<dbReference type="Pfam" id="PF10397">
    <property type="entry name" value="ADSL_C"/>
    <property type="match status" value="1"/>
</dbReference>
<evidence type="ECO:0000256" key="2">
    <source>
        <dbReference type="ARBA" id="ARBA00034772"/>
    </source>
</evidence>
<proteinExistence type="inferred from homology"/>
<name>A0A917P4P2_9ACTN</name>
<evidence type="ECO:0000259" key="4">
    <source>
        <dbReference type="SMART" id="SM00998"/>
    </source>
</evidence>
<dbReference type="CDD" id="cd01597">
    <property type="entry name" value="pCLME"/>
    <property type="match status" value="1"/>
</dbReference>
<reference evidence="5" key="2">
    <citation type="submission" date="2020-09" db="EMBL/GenBank/DDBJ databases">
        <authorList>
            <person name="Sun Q."/>
            <person name="Zhou Y."/>
        </authorList>
    </citation>
    <scope>NUCLEOTIDE SEQUENCE</scope>
    <source>
        <strain evidence="5">CGMCC 4.7272</strain>
    </source>
</reference>
<dbReference type="SUPFAM" id="SSF48557">
    <property type="entry name" value="L-aspartase-like"/>
    <property type="match status" value="1"/>
</dbReference>
<dbReference type="Gene3D" id="1.20.200.10">
    <property type="entry name" value="Fumarase/aspartase (Central domain)"/>
    <property type="match status" value="1"/>
</dbReference>
<dbReference type="InterPro" id="IPR019468">
    <property type="entry name" value="AdenyloSucc_lyase_C"/>
</dbReference>
<dbReference type="InterPro" id="IPR008948">
    <property type="entry name" value="L-Aspartase-like"/>
</dbReference>
<organism evidence="5 6">
    <name type="scientific">Streptomyces lacrimifluminis</name>
    <dbReference type="NCBI Taxonomy" id="1500077"/>
    <lineage>
        <taxon>Bacteria</taxon>
        <taxon>Bacillati</taxon>
        <taxon>Actinomycetota</taxon>
        <taxon>Actinomycetes</taxon>
        <taxon>Kitasatosporales</taxon>
        <taxon>Streptomycetaceae</taxon>
        <taxon>Streptomyces</taxon>
    </lineage>
</organism>
<evidence type="ECO:0000256" key="1">
    <source>
        <dbReference type="ARBA" id="ARBA00023239"/>
    </source>
</evidence>
<feature type="compositionally biased region" description="Basic and acidic residues" evidence="3">
    <location>
        <begin position="508"/>
        <end position="517"/>
    </location>
</feature>
<dbReference type="EMBL" id="BMMU01000033">
    <property type="protein sequence ID" value="GGJ61576.1"/>
    <property type="molecule type" value="Genomic_DNA"/>
</dbReference>
<dbReference type="PANTHER" id="PTHR43172:SF2">
    <property type="entry name" value="ADENYLOSUCCINATE LYASE C-TERMINAL DOMAIN-CONTAINING PROTEIN"/>
    <property type="match status" value="1"/>
</dbReference>
<dbReference type="Proteomes" id="UP000625682">
    <property type="component" value="Unassembled WGS sequence"/>
</dbReference>
<sequence length="535" mass="55188">MNGRTAPVSVGTDAGLLAPTWAGTQAAAEVTDEAWLQAMLDVEVALVQAQFEVGLTPAAALMSIASQAHADRLDLVALAHAARGAANPVVALVTALTEVVAAKDPAAAEYVHRGSTSQDILDSAAMLIARRVLTLIATDLERTAAALAALADTHRHTVLAARTLAQHAVPTTLGLKAAAWLQLVVDALTRVRAVAGALPAQLGGAAGTLAAYREYANVDGGARRAFDGSEGGIELLAPFAKALGLAEPTLPWHTVRTPIAELGAVLQLVTGALGKFALDVQTLSRTEIGELSEPAAAGRGASSAMPQKRNPALATLIVSAARQVPAYALVLAQSLLAEDERPAGAWHAEWQPLREALRLTGGAAHTAVELAEGLIVHPQRMLANLDLTGGAIVTERLAVVLAPVLGKAHAKKLLSTASAEAADTGRTIREVLSGHPELSARFTPAELSELLDPARYTGAADALVDRALGRYAGQWANPPRPGPGPSSARQERKVRHDGSDNTPLGPGDRGKQGDRAGHSPPLRGGRGPGHGDLPQ</sequence>
<comment type="caution">
    <text evidence="5">The sequence shown here is derived from an EMBL/GenBank/DDBJ whole genome shotgun (WGS) entry which is preliminary data.</text>
</comment>
<evidence type="ECO:0000313" key="6">
    <source>
        <dbReference type="Proteomes" id="UP000625682"/>
    </source>
</evidence>
<gene>
    <name evidence="5" type="ORF">GCM10012282_68570</name>
</gene>
<comment type="similarity">
    <text evidence="2">Belongs to the class-II fumarase/aspartase family.</text>
</comment>
<evidence type="ECO:0000256" key="3">
    <source>
        <dbReference type="SAM" id="MobiDB-lite"/>
    </source>
</evidence>
<keyword evidence="6" id="KW-1185">Reference proteome</keyword>
<dbReference type="GO" id="GO:0016829">
    <property type="term" value="F:lyase activity"/>
    <property type="evidence" value="ECO:0007669"/>
    <property type="project" value="UniProtKB-KW"/>
</dbReference>
<feature type="compositionally biased region" description="Gly residues" evidence="3">
    <location>
        <begin position="524"/>
        <end position="535"/>
    </location>
</feature>
<dbReference type="PANTHER" id="PTHR43172">
    <property type="entry name" value="ADENYLOSUCCINATE LYASE"/>
    <property type="match status" value="1"/>
</dbReference>
<dbReference type="InterPro" id="IPR024083">
    <property type="entry name" value="Fumarase/histidase_N"/>
</dbReference>
<feature type="domain" description="Adenylosuccinate lyase C-terminal" evidence="4">
    <location>
        <begin position="389"/>
        <end position="468"/>
    </location>
</feature>